<gene>
    <name evidence="3" type="ORF">QE109_10545</name>
</gene>
<protein>
    <submittedName>
        <fullName evidence="3">NAD(P)-dependent oxidoreductase</fullName>
    </submittedName>
</protein>
<name>A0ABT6NDT6_9FIRM</name>
<evidence type="ECO:0000259" key="2">
    <source>
        <dbReference type="Pfam" id="PF01370"/>
    </source>
</evidence>
<evidence type="ECO:0000256" key="1">
    <source>
        <dbReference type="ARBA" id="ARBA00007637"/>
    </source>
</evidence>
<dbReference type="InterPro" id="IPR001509">
    <property type="entry name" value="Epimerase_deHydtase"/>
</dbReference>
<comment type="similarity">
    <text evidence="1">Belongs to the NAD(P)-dependent epimerase/dehydratase family.</text>
</comment>
<dbReference type="PRINTS" id="PR01713">
    <property type="entry name" value="NUCEPIMERASE"/>
</dbReference>
<dbReference type="EMBL" id="JARYZI010000006">
    <property type="protein sequence ID" value="MDH8678588.1"/>
    <property type="molecule type" value="Genomic_DNA"/>
</dbReference>
<dbReference type="Pfam" id="PF01370">
    <property type="entry name" value="Epimerase"/>
    <property type="match status" value="1"/>
</dbReference>
<dbReference type="Gene3D" id="3.40.50.720">
    <property type="entry name" value="NAD(P)-binding Rossmann-like Domain"/>
    <property type="match status" value="1"/>
</dbReference>
<comment type="caution">
    <text evidence="3">The sequence shown here is derived from an EMBL/GenBank/DDBJ whole genome shotgun (WGS) entry which is preliminary data.</text>
</comment>
<keyword evidence="4" id="KW-1185">Reference proteome</keyword>
<sequence>MKKVLITGASGFVGKALVDKLMLLNYEVIALNHKTCDITIFDNVMKTDMIDICHVFHLAAKTFVPDSWKSPEQFYSANVIGTLNILELCKKNNTNLTYISSYLYGEPEYLPIDEHHVLKPNNPYAHSKYLAEKLCEFYRDNFDLNITIIRPFNIYGKGQNSQFLIPHIINQVLKNAVVTVENLTPKRDYIYLDDLVDAIVLSAKEPLNTTYNIGSGISYSVQEVIEIVGKIAEVDVKIINKNVLRKNEVNNVVSDISKINSELGWSPKYTFEDGLRFLVHEYSRT</sequence>
<evidence type="ECO:0000313" key="3">
    <source>
        <dbReference type="EMBL" id="MDH8678588.1"/>
    </source>
</evidence>
<dbReference type="Proteomes" id="UP001158045">
    <property type="component" value="Unassembled WGS sequence"/>
</dbReference>
<organism evidence="3 4">
    <name type="scientific">Fusibacter bizertensis</name>
    <dbReference type="NCBI Taxonomy" id="1488331"/>
    <lineage>
        <taxon>Bacteria</taxon>
        <taxon>Bacillati</taxon>
        <taxon>Bacillota</taxon>
        <taxon>Clostridia</taxon>
        <taxon>Eubacteriales</taxon>
        <taxon>Eubacteriales Family XII. Incertae Sedis</taxon>
        <taxon>Fusibacter</taxon>
    </lineage>
</organism>
<accession>A0ABT6NDT6</accession>
<proteinExistence type="inferred from homology"/>
<dbReference type="RefSeq" id="WP_281094439.1">
    <property type="nucleotide sequence ID" value="NZ_JARYZI010000006.1"/>
</dbReference>
<dbReference type="PANTHER" id="PTHR43000">
    <property type="entry name" value="DTDP-D-GLUCOSE 4,6-DEHYDRATASE-RELATED"/>
    <property type="match status" value="1"/>
</dbReference>
<evidence type="ECO:0000313" key="4">
    <source>
        <dbReference type="Proteomes" id="UP001158045"/>
    </source>
</evidence>
<dbReference type="InterPro" id="IPR036291">
    <property type="entry name" value="NAD(P)-bd_dom_sf"/>
</dbReference>
<dbReference type="SUPFAM" id="SSF51735">
    <property type="entry name" value="NAD(P)-binding Rossmann-fold domains"/>
    <property type="match status" value="1"/>
</dbReference>
<reference evidence="3 4" key="1">
    <citation type="submission" date="2023-04" db="EMBL/GenBank/DDBJ databases">
        <title>Fusibacter bizertensis strain WBS, isolated from littoral bottom sediments of the Arctic seas - biochemical and genomic analysis.</title>
        <authorList>
            <person name="Brioukhanov A.L."/>
        </authorList>
    </citation>
    <scope>NUCLEOTIDE SEQUENCE [LARGE SCALE GENOMIC DNA]</scope>
    <source>
        <strain evidence="3 4">WBS</strain>
    </source>
</reference>
<feature type="domain" description="NAD-dependent epimerase/dehydratase" evidence="2">
    <location>
        <begin position="4"/>
        <end position="214"/>
    </location>
</feature>